<organism evidence="3 4">
    <name type="scientific">Alicyclobacillus dauci</name>
    <dbReference type="NCBI Taxonomy" id="1475485"/>
    <lineage>
        <taxon>Bacteria</taxon>
        <taxon>Bacillati</taxon>
        <taxon>Bacillota</taxon>
        <taxon>Bacilli</taxon>
        <taxon>Bacillales</taxon>
        <taxon>Alicyclobacillaceae</taxon>
        <taxon>Alicyclobacillus</taxon>
    </lineage>
</organism>
<protein>
    <submittedName>
        <fullName evidence="3">DUF2231 domain-containing protein</fullName>
    </submittedName>
</protein>
<feature type="transmembrane region" description="Helical" evidence="1">
    <location>
        <begin position="116"/>
        <end position="136"/>
    </location>
</feature>
<feature type="transmembrane region" description="Helical" evidence="1">
    <location>
        <begin position="49"/>
        <end position="73"/>
    </location>
</feature>
<sequence>MLTSLYHLFPRTIHPMVVHFTIAVNFLTSFVGIIGLFRRNDKMFSRGFFYLLILSILSTIAAGVAGAISEYYIAHIPGAVQPMLHDHKRDGELTGVFLVLSFVAQFFFGKRTAKVSVIAFVLCVISTVLVSVAGHLGGSMVYNSGLGVH</sequence>
<reference evidence="3" key="1">
    <citation type="submission" date="2022-08" db="EMBL/GenBank/DDBJ databases">
        <title>Alicyclobacillus dauci DSM2870, complete genome.</title>
        <authorList>
            <person name="Wang Q."/>
            <person name="Cai R."/>
            <person name="Wang Z."/>
        </authorList>
    </citation>
    <scope>NUCLEOTIDE SEQUENCE</scope>
    <source>
        <strain evidence="3">DSM 28700</strain>
    </source>
</reference>
<name>A0ABY6Z2J8_9BACL</name>
<gene>
    <name evidence="3" type="ORF">NZD86_22545</name>
</gene>
<dbReference type="Proteomes" id="UP001164803">
    <property type="component" value="Chromosome"/>
</dbReference>
<keyword evidence="1" id="KW-1133">Transmembrane helix</keyword>
<keyword evidence="1" id="KW-0812">Transmembrane</keyword>
<dbReference type="EMBL" id="CP104064">
    <property type="protein sequence ID" value="WAH36907.1"/>
    <property type="molecule type" value="Genomic_DNA"/>
</dbReference>
<proteinExistence type="predicted"/>
<keyword evidence="1" id="KW-0472">Membrane</keyword>
<evidence type="ECO:0000313" key="3">
    <source>
        <dbReference type="EMBL" id="WAH36907.1"/>
    </source>
</evidence>
<feature type="domain" description="DUF2231" evidence="2">
    <location>
        <begin position="11"/>
        <end position="148"/>
    </location>
</feature>
<accession>A0ABY6Z2J8</accession>
<dbReference type="InterPro" id="IPR019251">
    <property type="entry name" value="DUF2231_TM"/>
</dbReference>
<evidence type="ECO:0000313" key="4">
    <source>
        <dbReference type="Proteomes" id="UP001164803"/>
    </source>
</evidence>
<dbReference type="RefSeq" id="WP_268044309.1">
    <property type="nucleotide sequence ID" value="NZ_CP104064.1"/>
</dbReference>
<dbReference type="Pfam" id="PF09990">
    <property type="entry name" value="DUF2231"/>
    <property type="match status" value="1"/>
</dbReference>
<evidence type="ECO:0000256" key="1">
    <source>
        <dbReference type="SAM" id="Phobius"/>
    </source>
</evidence>
<evidence type="ECO:0000259" key="2">
    <source>
        <dbReference type="Pfam" id="PF09990"/>
    </source>
</evidence>
<feature type="transmembrane region" description="Helical" evidence="1">
    <location>
        <begin position="93"/>
        <end position="109"/>
    </location>
</feature>
<feature type="transmembrane region" description="Helical" evidence="1">
    <location>
        <begin position="16"/>
        <end position="37"/>
    </location>
</feature>
<keyword evidence="4" id="KW-1185">Reference proteome</keyword>